<organism evidence="8 9">
    <name type="scientific">Parasphingorhabdus litoris</name>
    <dbReference type="NCBI Taxonomy" id="394733"/>
    <lineage>
        <taxon>Bacteria</taxon>
        <taxon>Pseudomonadati</taxon>
        <taxon>Pseudomonadota</taxon>
        <taxon>Alphaproteobacteria</taxon>
        <taxon>Sphingomonadales</taxon>
        <taxon>Sphingomonadaceae</taxon>
        <taxon>Parasphingorhabdus</taxon>
    </lineage>
</organism>
<evidence type="ECO:0000256" key="3">
    <source>
        <dbReference type="ARBA" id="ARBA00022692"/>
    </source>
</evidence>
<comment type="caution">
    <text evidence="8">The sequence shown here is derived from an EMBL/GenBank/DDBJ whole genome shotgun (WGS) entry which is preliminary data.</text>
</comment>
<dbReference type="Proteomes" id="UP001500713">
    <property type="component" value="Unassembled WGS sequence"/>
</dbReference>
<feature type="transmembrane region" description="Helical" evidence="7">
    <location>
        <begin position="142"/>
        <end position="159"/>
    </location>
</feature>
<feature type="transmembrane region" description="Helical" evidence="7">
    <location>
        <begin position="249"/>
        <end position="270"/>
    </location>
</feature>
<feature type="transmembrane region" description="Helical" evidence="7">
    <location>
        <begin position="102"/>
        <end position="122"/>
    </location>
</feature>
<evidence type="ECO:0000313" key="9">
    <source>
        <dbReference type="Proteomes" id="UP001500713"/>
    </source>
</evidence>
<comment type="subcellular location">
    <subcellularLocation>
        <location evidence="1">Membrane</location>
        <topology evidence="1">Multi-pass membrane protein</topology>
    </subcellularLocation>
</comment>
<evidence type="ECO:0000256" key="4">
    <source>
        <dbReference type="ARBA" id="ARBA00022847"/>
    </source>
</evidence>
<keyword evidence="6 7" id="KW-0472">Membrane</keyword>
<gene>
    <name evidence="8" type="ORF">GCM10009096_22280</name>
</gene>
<feature type="transmembrane region" description="Helical" evidence="7">
    <location>
        <begin position="31"/>
        <end position="52"/>
    </location>
</feature>
<dbReference type="InterPro" id="IPR001046">
    <property type="entry name" value="NRAMP_fam"/>
</dbReference>
<keyword evidence="4" id="KW-0769">Symport</keyword>
<keyword evidence="9" id="KW-1185">Reference proteome</keyword>
<feature type="transmembrane region" description="Helical" evidence="7">
    <location>
        <begin position="168"/>
        <end position="187"/>
    </location>
</feature>
<evidence type="ECO:0000313" key="8">
    <source>
        <dbReference type="EMBL" id="GAA0479870.1"/>
    </source>
</evidence>
<feature type="transmembrane region" description="Helical" evidence="7">
    <location>
        <begin position="58"/>
        <end position="81"/>
    </location>
</feature>
<proteinExistence type="predicted"/>
<dbReference type="PANTHER" id="PTHR11706">
    <property type="entry name" value="SOLUTE CARRIER PROTEIN FAMILY 11 MEMBER"/>
    <property type="match status" value="1"/>
</dbReference>
<dbReference type="EMBL" id="BAAAEM010000003">
    <property type="protein sequence ID" value="GAA0479870.1"/>
    <property type="molecule type" value="Genomic_DNA"/>
</dbReference>
<name>A0ABN1AM26_9SPHN</name>
<protein>
    <submittedName>
        <fullName evidence="8">Nramp family divalent metal transporter</fullName>
    </submittedName>
</protein>
<keyword evidence="5 7" id="KW-1133">Transmembrane helix</keyword>
<feature type="transmembrane region" description="Helical" evidence="7">
    <location>
        <begin position="207"/>
        <end position="228"/>
    </location>
</feature>
<dbReference type="Pfam" id="PF01566">
    <property type="entry name" value="Nramp"/>
    <property type="match status" value="1"/>
</dbReference>
<reference evidence="8 9" key="1">
    <citation type="journal article" date="2019" name="Int. J. Syst. Evol. Microbiol.">
        <title>The Global Catalogue of Microorganisms (GCM) 10K type strain sequencing project: providing services to taxonomists for standard genome sequencing and annotation.</title>
        <authorList>
            <consortium name="The Broad Institute Genomics Platform"/>
            <consortium name="The Broad Institute Genome Sequencing Center for Infectious Disease"/>
            <person name="Wu L."/>
            <person name="Ma J."/>
        </authorList>
    </citation>
    <scope>NUCLEOTIDE SEQUENCE [LARGE SCALE GENOMIC DNA]</scope>
    <source>
        <strain evidence="8 9">JCM 14162</strain>
    </source>
</reference>
<dbReference type="NCBIfam" id="NF037982">
    <property type="entry name" value="Nramp_1"/>
    <property type="match status" value="1"/>
</dbReference>
<feature type="transmembrane region" description="Helical" evidence="7">
    <location>
        <begin position="290"/>
        <end position="316"/>
    </location>
</feature>
<sequence>MERLEASGTVNRDDHIAAASMKITGYRPGPGMMVSAAFIGPGTVTACTLAGANFGFALIWALVFATITTIILQSIAVRVALVSRLGLAEAMMQSVASPIVRWLAAALLIAASALGNAAYEAGNISGALLGLEALNSGLSENRGLAITAIAIIAGLLILFSKPRWVERILIAMVLFMCTAFLLTFLITRPDIGAIFGGFIPSIPEGGLFTAIALIGTTIVPYNLFLHAASVRERWKEESDLAVAQTDSSLSIGLGGLVSITILATAAASLFGSGKEIANAADMAEQLNPLFGSFATATLGAGLFAAGLTSAITAPLATGYIVQEIFGKTTGGVSRTPFRVGALLVILSGTFGALLNYKPVEIIFVAQIANGLLLPVIAFFLIKLANDSALLGKHVNGWKANLAGAIILAITTMLGFRLIARALGWWP</sequence>
<evidence type="ECO:0000256" key="1">
    <source>
        <dbReference type="ARBA" id="ARBA00004141"/>
    </source>
</evidence>
<evidence type="ECO:0000256" key="5">
    <source>
        <dbReference type="ARBA" id="ARBA00022989"/>
    </source>
</evidence>
<feature type="transmembrane region" description="Helical" evidence="7">
    <location>
        <begin position="361"/>
        <end position="381"/>
    </location>
</feature>
<dbReference type="PANTHER" id="PTHR11706:SF33">
    <property type="entry name" value="NATURAL RESISTANCE-ASSOCIATED MACROPHAGE PROTEIN 2"/>
    <property type="match status" value="1"/>
</dbReference>
<accession>A0ABN1AM26</accession>
<feature type="transmembrane region" description="Helical" evidence="7">
    <location>
        <begin position="337"/>
        <end position="355"/>
    </location>
</feature>
<keyword evidence="2" id="KW-0813">Transport</keyword>
<feature type="transmembrane region" description="Helical" evidence="7">
    <location>
        <begin position="401"/>
        <end position="419"/>
    </location>
</feature>
<evidence type="ECO:0000256" key="6">
    <source>
        <dbReference type="ARBA" id="ARBA00023136"/>
    </source>
</evidence>
<keyword evidence="3 7" id="KW-0812">Transmembrane</keyword>
<evidence type="ECO:0000256" key="2">
    <source>
        <dbReference type="ARBA" id="ARBA00022448"/>
    </source>
</evidence>
<evidence type="ECO:0000256" key="7">
    <source>
        <dbReference type="SAM" id="Phobius"/>
    </source>
</evidence>